<dbReference type="InterPro" id="IPR036852">
    <property type="entry name" value="Peptidase_S8/S53_dom_sf"/>
</dbReference>
<dbReference type="FunFam" id="3.40.50.200:FF:000006">
    <property type="entry name" value="Subtilisin-like protease SBT1.5"/>
    <property type="match status" value="1"/>
</dbReference>
<comment type="similarity">
    <text evidence="1 8">Belongs to the peptidase S8 family.</text>
</comment>
<dbReference type="FunFam" id="3.50.30.30:FF:000005">
    <property type="entry name" value="subtilisin-like protease SBT1.5"/>
    <property type="match status" value="1"/>
</dbReference>
<dbReference type="InterPro" id="IPR041469">
    <property type="entry name" value="Subtilisin-like_FN3"/>
</dbReference>
<evidence type="ECO:0000259" key="9">
    <source>
        <dbReference type="Pfam" id="PF00082"/>
    </source>
</evidence>
<dbReference type="Gene3D" id="3.40.50.200">
    <property type="entry name" value="Peptidase S8/S53 domain"/>
    <property type="match status" value="1"/>
</dbReference>
<evidence type="ECO:0000256" key="4">
    <source>
        <dbReference type="ARBA" id="ARBA00022801"/>
    </source>
</evidence>
<evidence type="ECO:0000313" key="13">
    <source>
        <dbReference type="EMBL" id="MQL86381.1"/>
    </source>
</evidence>
<dbReference type="OrthoDB" id="206201at2759"/>
<dbReference type="PANTHER" id="PTHR10795">
    <property type="entry name" value="PROPROTEIN CONVERTASE SUBTILISIN/KEXIN"/>
    <property type="match status" value="1"/>
</dbReference>
<dbReference type="InterPro" id="IPR003137">
    <property type="entry name" value="PA_domain"/>
</dbReference>
<dbReference type="PROSITE" id="PS00138">
    <property type="entry name" value="SUBTILASE_SER"/>
    <property type="match status" value="1"/>
</dbReference>
<dbReference type="FunFam" id="2.60.40.2310:FF:000001">
    <property type="entry name" value="Subtilisin-like protease SBT1.5"/>
    <property type="match status" value="1"/>
</dbReference>
<evidence type="ECO:0000256" key="3">
    <source>
        <dbReference type="ARBA" id="ARBA00022729"/>
    </source>
</evidence>
<dbReference type="Pfam" id="PF05922">
    <property type="entry name" value="Inhibitor_I9"/>
    <property type="match status" value="1"/>
</dbReference>
<dbReference type="CDD" id="cd02120">
    <property type="entry name" value="PA_subtilisin_like"/>
    <property type="match status" value="1"/>
</dbReference>
<dbReference type="PROSITE" id="PS51892">
    <property type="entry name" value="SUBTILASE"/>
    <property type="match status" value="1"/>
</dbReference>
<evidence type="ECO:0000256" key="7">
    <source>
        <dbReference type="PIRSR" id="PIRSR615500-1"/>
    </source>
</evidence>
<dbReference type="CDD" id="cd04852">
    <property type="entry name" value="Peptidases_S8_3"/>
    <property type="match status" value="1"/>
</dbReference>
<evidence type="ECO:0000259" key="11">
    <source>
        <dbReference type="Pfam" id="PF05922"/>
    </source>
</evidence>
<proteinExistence type="inferred from homology"/>
<gene>
    <name evidence="13" type="ORF">Taro_018910</name>
</gene>
<feature type="active site" description="Charge relay system" evidence="7 8">
    <location>
        <position position="215"/>
    </location>
</feature>
<dbReference type="GO" id="GO:0006508">
    <property type="term" value="P:proteolysis"/>
    <property type="evidence" value="ECO:0007669"/>
    <property type="project" value="UniProtKB-KW"/>
</dbReference>
<keyword evidence="4 8" id="KW-0378">Hydrolase</keyword>
<dbReference type="Gene3D" id="3.50.30.30">
    <property type="match status" value="1"/>
</dbReference>
<dbReference type="InterPro" id="IPR034197">
    <property type="entry name" value="Peptidases_S8_3"/>
</dbReference>
<evidence type="ECO:0000313" key="14">
    <source>
        <dbReference type="Proteomes" id="UP000652761"/>
    </source>
</evidence>
<dbReference type="Pfam" id="PF02225">
    <property type="entry name" value="PA"/>
    <property type="match status" value="1"/>
</dbReference>
<dbReference type="InterPro" id="IPR010259">
    <property type="entry name" value="S8pro/Inhibitor_I9"/>
</dbReference>
<dbReference type="InterPro" id="IPR046450">
    <property type="entry name" value="PA_dom_sf"/>
</dbReference>
<reference evidence="13" key="1">
    <citation type="submission" date="2017-07" db="EMBL/GenBank/DDBJ databases">
        <title>Taro Niue Genome Assembly and Annotation.</title>
        <authorList>
            <person name="Atibalentja N."/>
            <person name="Keating K."/>
            <person name="Fields C.J."/>
        </authorList>
    </citation>
    <scope>NUCLEOTIDE SEQUENCE</scope>
    <source>
        <strain evidence="13">Niue_2</strain>
        <tissue evidence="13">Leaf</tissue>
    </source>
</reference>
<feature type="domain" description="PA" evidence="10">
    <location>
        <begin position="391"/>
        <end position="463"/>
    </location>
</feature>
<evidence type="ECO:0000256" key="6">
    <source>
        <dbReference type="ARBA" id="ARBA00023180"/>
    </source>
</evidence>
<dbReference type="GO" id="GO:0004252">
    <property type="term" value="F:serine-type endopeptidase activity"/>
    <property type="evidence" value="ECO:0007669"/>
    <property type="project" value="UniProtKB-UniRule"/>
</dbReference>
<dbReference type="Pfam" id="PF17766">
    <property type="entry name" value="fn3_6"/>
    <property type="match status" value="1"/>
</dbReference>
<name>A0A843USL5_COLES</name>
<evidence type="ECO:0000256" key="2">
    <source>
        <dbReference type="ARBA" id="ARBA00022670"/>
    </source>
</evidence>
<feature type="active site" description="Charge relay system" evidence="7 8">
    <location>
        <position position="550"/>
    </location>
</feature>
<keyword evidence="3" id="KW-0732">Signal</keyword>
<keyword evidence="5 8" id="KW-0720">Serine protease</keyword>
<evidence type="ECO:0000256" key="8">
    <source>
        <dbReference type="PROSITE-ProRule" id="PRU01240"/>
    </source>
</evidence>
<protein>
    <recommendedName>
        <fullName evidence="15">Subtilisin-like protease SBT5.3</fullName>
    </recommendedName>
</protein>
<dbReference type="InterPro" id="IPR000209">
    <property type="entry name" value="Peptidase_S8/S53_dom"/>
</dbReference>
<dbReference type="SUPFAM" id="SSF52743">
    <property type="entry name" value="Subtilisin-like"/>
    <property type="match status" value="1"/>
</dbReference>
<feature type="active site" description="Charge relay system" evidence="7 8">
    <location>
        <position position="148"/>
    </location>
</feature>
<evidence type="ECO:0000259" key="10">
    <source>
        <dbReference type="Pfam" id="PF02225"/>
    </source>
</evidence>
<keyword evidence="6" id="KW-0325">Glycoprotein</keyword>
<dbReference type="InterPro" id="IPR037045">
    <property type="entry name" value="S8pro/Inhibitor_I9_sf"/>
</dbReference>
<dbReference type="InterPro" id="IPR045051">
    <property type="entry name" value="SBT"/>
</dbReference>
<dbReference type="FunFam" id="3.30.70.80:FF:000002">
    <property type="entry name" value="Subtilisin-like protease SBT5.3"/>
    <property type="match status" value="1"/>
</dbReference>
<keyword evidence="2 8" id="KW-0645">Protease</keyword>
<evidence type="ECO:0008006" key="15">
    <source>
        <dbReference type="Google" id="ProtNLM"/>
    </source>
</evidence>
<dbReference type="EMBL" id="NMUH01000896">
    <property type="protein sequence ID" value="MQL86381.1"/>
    <property type="molecule type" value="Genomic_DNA"/>
</dbReference>
<feature type="domain" description="Peptidase S8/S53" evidence="9">
    <location>
        <begin position="139"/>
        <end position="590"/>
    </location>
</feature>
<accession>A0A843USL5</accession>
<keyword evidence="14" id="KW-1185">Reference proteome</keyword>
<evidence type="ECO:0000259" key="12">
    <source>
        <dbReference type="Pfam" id="PF17766"/>
    </source>
</evidence>
<evidence type="ECO:0000256" key="1">
    <source>
        <dbReference type="ARBA" id="ARBA00011073"/>
    </source>
</evidence>
<sequence>MGMGRDEGFANGGNGVTGKTTSVSYVVYLGGHSHGIREASAEDFQRAADSHRSFLGSYLGSKQKAQEAMVYSYTKNINGFVAHLDEETAKEISKSPEVISVFPNKLRKLHTVNSWEFLGLEKDGAVPDQSSIWRRASYGRDVIIGNLDSGVWPESPSFNDQGLGPVPSRWKGFCEEGADPKNKVTCNRKLIGARQFSQGSPEPFASDSPRDFVGHGTHTLATAGGAIVPGANFFGIANGTAKGGSPGARVAAYKVCGFHGCFDADIIAGFDAAIHDGVDVISVSLGGRTDPDYLVNGIAIGSFHAVQRGIPVICSAGNDGPDLYSVSNGAPWIFTVASGTAGREFVSRVSLGNRRHAKGLSLASGRMPARKFFPMIDSLKAKAPNATAIQGQLCYPGSLDPKKVEGKIVVCLRGEVDKMEKAQEVAKAGGVGMVLANDAVFGDDLSADLYMIPAVHVNYSEATVIYSYLNSTKLPVGHIGAPKAHYGLKPAPVIAQTSSRGPNIVTPQILKPDILAPGVHILAAYSKGVPPANIPFDSRRVTFNILSGTSMACPHVSGVVGLLKTIYPHWSPAALRSAIMTTARTRDNTRTGIKDSFMAKANPFAYGAGHVQPNHAMDPGLVYDLTGQDYLNFLCAIGYNATQMSTFSDKMFTCPSEPMKIEDLNYPSISIFNLSRPITVNRTLKNVGLPGTYRVRVKPPTGVSVSVKPTSLTFERVGEEKTFQVSLAPKQASVLQSSVFGQLIWSDGKHNVRSPLVVV</sequence>
<dbReference type="Gene3D" id="3.30.70.80">
    <property type="entry name" value="Peptidase S8 propeptide/proteinase inhibitor I9"/>
    <property type="match status" value="1"/>
</dbReference>
<dbReference type="Proteomes" id="UP000652761">
    <property type="component" value="Unassembled WGS sequence"/>
</dbReference>
<evidence type="ECO:0000256" key="5">
    <source>
        <dbReference type="ARBA" id="ARBA00022825"/>
    </source>
</evidence>
<feature type="domain" description="Inhibitor I9" evidence="11">
    <location>
        <begin position="24"/>
        <end position="110"/>
    </location>
</feature>
<dbReference type="Pfam" id="PF00082">
    <property type="entry name" value="Peptidase_S8"/>
    <property type="match status" value="1"/>
</dbReference>
<feature type="domain" description="Subtilisin-like protease fibronectin type-III" evidence="12">
    <location>
        <begin position="663"/>
        <end position="758"/>
    </location>
</feature>
<dbReference type="Gene3D" id="2.60.40.2310">
    <property type="match status" value="1"/>
</dbReference>
<dbReference type="AlphaFoldDB" id="A0A843USL5"/>
<dbReference type="InterPro" id="IPR015500">
    <property type="entry name" value="Peptidase_S8_subtilisin-rel"/>
</dbReference>
<dbReference type="InterPro" id="IPR023828">
    <property type="entry name" value="Peptidase_S8_Ser-AS"/>
</dbReference>
<dbReference type="SUPFAM" id="SSF52025">
    <property type="entry name" value="PA domain"/>
    <property type="match status" value="1"/>
</dbReference>
<dbReference type="PRINTS" id="PR00723">
    <property type="entry name" value="SUBTILISIN"/>
</dbReference>
<organism evidence="13 14">
    <name type="scientific">Colocasia esculenta</name>
    <name type="common">Wild taro</name>
    <name type="synonym">Arum esculentum</name>
    <dbReference type="NCBI Taxonomy" id="4460"/>
    <lineage>
        <taxon>Eukaryota</taxon>
        <taxon>Viridiplantae</taxon>
        <taxon>Streptophyta</taxon>
        <taxon>Embryophyta</taxon>
        <taxon>Tracheophyta</taxon>
        <taxon>Spermatophyta</taxon>
        <taxon>Magnoliopsida</taxon>
        <taxon>Liliopsida</taxon>
        <taxon>Araceae</taxon>
        <taxon>Aroideae</taxon>
        <taxon>Colocasieae</taxon>
        <taxon>Colocasia</taxon>
    </lineage>
</organism>
<comment type="caution">
    <text evidence="13">The sequence shown here is derived from an EMBL/GenBank/DDBJ whole genome shotgun (WGS) entry which is preliminary data.</text>
</comment>